<accession>A0A2P2P293</accession>
<evidence type="ECO:0000313" key="1">
    <source>
        <dbReference type="EMBL" id="MBX48799.1"/>
    </source>
</evidence>
<dbReference type="AlphaFoldDB" id="A0A2P2P293"/>
<dbReference type="EMBL" id="GGEC01068315">
    <property type="protein sequence ID" value="MBX48799.1"/>
    <property type="molecule type" value="Transcribed_RNA"/>
</dbReference>
<name>A0A2P2P293_RHIMU</name>
<reference evidence="1" key="1">
    <citation type="submission" date="2018-02" db="EMBL/GenBank/DDBJ databases">
        <title>Rhizophora mucronata_Transcriptome.</title>
        <authorList>
            <person name="Meera S.P."/>
            <person name="Sreeshan A."/>
            <person name="Augustine A."/>
        </authorList>
    </citation>
    <scope>NUCLEOTIDE SEQUENCE</scope>
    <source>
        <tissue evidence="1">Leaf</tissue>
    </source>
</reference>
<protein>
    <submittedName>
        <fullName evidence="1">Protection of telomeres protein 1</fullName>
    </submittedName>
</protein>
<organism evidence="1">
    <name type="scientific">Rhizophora mucronata</name>
    <name type="common">Asiatic mangrove</name>
    <dbReference type="NCBI Taxonomy" id="61149"/>
    <lineage>
        <taxon>Eukaryota</taxon>
        <taxon>Viridiplantae</taxon>
        <taxon>Streptophyta</taxon>
        <taxon>Embryophyta</taxon>
        <taxon>Tracheophyta</taxon>
        <taxon>Spermatophyta</taxon>
        <taxon>Magnoliopsida</taxon>
        <taxon>eudicotyledons</taxon>
        <taxon>Gunneridae</taxon>
        <taxon>Pentapetalae</taxon>
        <taxon>rosids</taxon>
        <taxon>fabids</taxon>
        <taxon>Malpighiales</taxon>
        <taxon>Rhizophoraceae</taxon>
        <taxon>Rhizophora</taxon>
    </lineage>
</organism>
<proteinExistence type="predicted"/>
<sequence length="38" mass="4293">MTATSPYPLQLCNTRKTAYRVTVAFTASVTAQKREHFC</sequence>